<comment type="catalytic activity">
    <reaction evidence="1">
        <text>S-ubiquitinyl-[E2 ubiquitin-conjugating enzyme]-L-cysteine + [acceptor protein]-L-lysine = [E2 ubiquitin-conjugating enzyme]-L-cysteine + N(6)-ubiquitinyl-[acceptor protein]-L-lysine.</text>
        <dbReference type="EC" id="2.3.2.27"/>
    </reaction>
</comment>
<accession>A0A498JM86</accession>
<dbReference type="PANTHER" id="PTHR22996:SF0">
    <property type="entry name" value="RE60872P-RELATED"/>
    <property type="match status" value="1"/>
</dbReference>
<evidence type="ECO:0000256" key="4">
    <source>
        <dbReference type="ARBA" id="ARBA00022723"/>
    </source>
</evidence>
<evidence type="ECO:0000256" key="3">
    <source>
        <dbReference type="ARBA" id="ARBA00022679"/>
    </source>
</evidence>
<reference evidence="9 10" key="1">
    <citation type="submission" date="2018-10" db="EMBL/GenBank/DDBJ databases">
        <title>A high-quality apple genome assembly.</title>
        <authorList>
            <person name="Hu J."/>
        </authorList>
    </citation>
    <scope>NUCLEOTIDE SEQUENCE [LARGE SCALE GENOMIC DNA]</scope>
    <source>
        <strain evidence="10">cv. HFTH1</strain>
        <tissue evidence="9">Young leaf</tissue>
    </source>
</reference>
<organism evidence="9 10">
    <name type="scientific">Malus domestica</name>
    <name type="common">Apple</name>
    <name type="synonym">Pyrus malus</name>
    <dbReference type="NCBI Taxonomy" id="3750"/>
    <lineage>
        <taxon>Eukaryota</taxon>
        <taxon>Viridiplantae</taxon>
        <taxon>Streptophyta</taxon>
        <taxon>Embryophyta</taxon>
        <taxon>Tracheophyta</taxon>
        <taxon>Spermatophyta</taxon>
        <taxon>Magnoliopsida</taxon>
        <taxon>eudicotyledons</taxon>
        <taxon>Gunneridae</taxon>
        <taxon>Pentapetalae</taxon>
        <taxon>rosids</taxon>
        <taxon>fabids</taxon>
        <taxon>Rosales</taxon>
        <taxon>Rosaceae</taxon>
        <taxon>Amygdaloideae</taxon>
        <taxon>Maleae</taxon>
        <taxon>Malus</taxon>
    </lineage>
</organism>
<evidence type="ECO:0000256" key="1">
    <source>
        <dbReference type="ARBA" id="ARBA00000900"/>
    </source>
</evidence>
<evidence type="ECO:0000256" key="6">
    <source>
        <dbReference type="ARBA" id="ARBA00022786"/>
    </source>
</evidence>
<keyword evidence="4" id="KW-0479">Metal-binding</keyword>
<dbReference type="InterPro" id="IPR045194">
    <property type="entry name" value="MGRN1/RNF157-like"/>
</dbReference>
<dbReference type="Pfam" id="PF26192">
    <property type="entry name" value="RNF157-like_N"/>
    <property type="match status" value="1"/>
</dbReference>
<protein>
    <recommendedName>
        <fullName evidence="2">RING-type E3 ubiquitin transferase</fullName>
        <ecNumber evidence="2">2.3.2.27</ecNumber>
    </recommendedName>
</protein>
<comment type="caution">
    <text evidence="9">The sequence shown here is derived from an EMBL/GenBank/DDBJ whole genome shotgun (WGS) entry which is preliminary data.</text>
</comment>
<dbReference type="AlphaFoldDB" id="A0A498JM86"/>
<keyword evidence="7" id="KW-0862">Zinc</keyword>
<evidence type="ECO:0000256" key="7">
    <source>
        <dbReference type="ARBA" id="ARBA00022833"/>
    </source>
</evidence>
<evidence type="ECO:0000313" key="10">
    <source>
        <dbReference type="Proteomes" id="UP000290289"/>
    </source>
</evidence>
<keyword evidence="10" id="KW-1185">Reference proteome</keyword>
<dbReference type="Proteomes" id="UP000290289">
    <property type="component" value="Chromosome 7"/>
</dbReference>
<feature type="domain" description="MGRN1/RNF157-like N-terminal" evidence="8">
    <location>
        <begin position="6"/>
        <end position="47"/>
    </location>
</feature>
<keyword evidence="5" id="KW-0863">Zinc-finger</keyword>
<dbReference type="GO" id="GO:0016567">
    <property type="term" value="P:protein ubiquitination"/>
    <property type="evidence" value="ECO:0007669"/>
    <property type="project" value="TreeGrafter"/>
</dbReference>
<keyword evidence="3" id="KW-0808">Transferase</keyword>
<evidence type="ECO:0000256" key="5">
    <source>
        <dbReference type="ARBA" id="ARBA00022771"/>
    </source>
</evidence>
<dbReference type="EMBL" id="RDQH01000333">
    <property type="protein sequence ID" value="RXH94421.1"/>
    <property type="molecule type" value="Genomic_DNA"/>
</dbReference>
<evidence type="ECO:0000259" key="8">
    <source>
        <dbReference type="Pfam" id="PF26192"/>
    </source>
</evidence>
<sequence length="124" mass="14294">MSLIKGVYPNLHPPVMVHFERGLDHKFRQPHITGINFSMFKDTGLLKILCPSAHDRLKGSSREKSEFQVRFVKQILWVNGMSIGNSVEGDLHKEYVICLIEPWDTIVLPCRHMLLVEKAELNLE</sequence>
<name>A0A498JM86_MALDO</name>
<gene>
    <name evidence="9" type="ORF">DVH24_024105</name>
</gene>
<dbReference type="GO" id="GO:0008270">
    <property type="term" value="F:zinc ion binding"/>
    <property type="evidence" value="ECO:0007669"/>
    <property type="project" value="UniProtKB-KW"/>
</dbReference>
<dbReference type="STRING" id="3750.A0A498JM86"/>
<dbReference type="InterPro" id="IPR058981">
    <property type="entry name" value="MGRN1/RNF157-like_N"/>
</dbReference>
<evidence type="ECO:0000313" key="9">
    <source>
        <dbReference type="EMBL" id="RXH94421.1"/>
    </source>
</evidence>
<keyword evidence="6" id="KW-0833">Ubl conjugation pathway</keyword>
<evidence type="ECO:0000256" key="2">
    <source>
        <dbReference type="ARBA" id="ARBA00012483"/>
    </source>
</evidence>
<dbReference type="GO" id="GO:0061630">
    <property type="term" value="F:ubiquitin protein ligase activity"/>
    <property type="evidence" value="ECO:0007669"/>
    <property type="project" value="UniProtKB-EC"/>
</dbReference>
<dbReference type="PANTHER" id="PTHR22996">
    <property type="entry name" value="MAHOGUNIN"/>
    <property type="match status" value="1"/>
</dbReference>
<dbReference type="EC" id="2.3.2.27" evidence="2"/>
<proteinExistence type="predicted"/>